<protein>
    <recommendedName>
        <fullName evidence="4">PQ-loop repeat-containing protein</fullName>
    </recommendedName>
</protein>
<evidence type="ECO:0008006" key="4">
    <source>
        <dbReference type="Google" id="ProtNLM"/>
    </source>
</evidence>
<dbReference type="Proteomes" id="UP000809273">
    <property type="component" value="Unassembled WGS sequence"/>
</dbReference>
<comment type="caution">
    <text evidence="2">The sequence shown here is derived from an EMBL/GenBank/DDBJ whole genome shotgun (WGS) entry which is preliminary data.</text>
</comment>
<dbReference type="EMBL" id="JAFGIX010000033">
    <property type="protein sequence ID" value="MBN1572988.1"/>
    <property type="molecule type" value="Genomic_DNA"/>
</dbReference>
<evidence type="ECO:0000256" key="1">
    <source>
        <dbReference type="SAM" id="Phobius"/>
    </source>
</evidence>
<keyword evidence="1" id="KW-0812">Transmembrane</keyword>
<feature type="transmembrane region" description="Helical" evidence="1">
    <location>
        <begin position="34"/>
        <end position="54"/>
    </location>
</feature>
<evidence type="ECO:0000313" key="2">
    <source>
        <dbReference type="EMBL" id="MBN1572988.1"/>
    </source>
</evidence>
<sequence>MSLFEIFMLVCFGAAWPFSIYKSYKSRSNLGKSVFFLFVVFAGYMFGTVHKMLYNFDPVIYLYMLNATMVLADIALYFRNDYLRRLFKDIL</sequence>
<keyword evidence="1" id="KW-1133">Transmembrane helix</keyword>
<feature type="transmembrane region" description="Helical" evidence="1">
    <location>
        <begin position="60"/>
        <end position="78"/>
    </location>
</feature>
<reference evidence="2" key="2">
    <citation type="submission" date="2021-01" db="EMBL/GenBank/DDBJ databases">
        <authorList>
            <person name="Hahn C.R."/>
            <person name="Youssef N.H."/>
            <person name="Elshahed M."/>
        </authorList>
    </citation>
    <scope>NUCLEOTIDE SEQUENCE</scope>
    <source>
        <strain evidence="2">Zod_Metabat.24</strain>
    </source>
</reference>
<reference evidence="2" key="1">
    <citation type="journal article" date="2021" name="Environ. Microbiol.">
        <title>Genomic characterization of three novel Desulfobacterota classes expand the metabolic and phylogenetic diversity of the phylum.</title>
        <authorList>
            <person name="Murphy C.L."/>
            <person name="Biggerstaff J."/>
            <person name="Eichhorn A."/>
            <person name="Ewing E."/>
            <person name="Shahan R."/>
            <person name="Soriano D."/>
            <person name="Stewart S."/>
            <person name="VanMol K."/>
            <person name="Walker R."/>
            <person name="Walters P."/>
            <person name="Elshahed M.S."/>
            <person name="Youssef N.H."/>
        </authorList>
    </citation>
    <scope>NUCLEOTIDE SEQUENCE</scope>
    <source>
        <strain evidence="2">Zod_Metabat.24</strain>
    </source>
</reference>
<gene>
    <name evidence="2" type="ORF">JW984_07325</name>
</gene>
<keyword evidence="1" id="KW-0472">Membrane</keyword>
<name>A0A9D8PP10_9DELT</name>
<feature type="transmembrane region" description="Helical" evidence="1">
    <location>
        <begin position="6"/>
        <end position="22"/>
    </location>
</feature>
<dbReference type="AlphaFoldDB" id="A0A9D8PP10"/>
<organism evidence="2 3">
    <name type="scientific">Candidatus Zymogenus saltonus</name>
    <dbReference type="NCBI Taxonomy" id="2844893"/>
    <lineage>
        <taxon>Bacteria</taxon>
        <taxon>Deltaproteobacteria</taxon>
        <taxon>Candidatus Zymogenia</taxon>
        <taxon>Candidatus Zymogeniales</taxon>
        <taxon>Candidatus Zymogenaceae</taxon>
        <taxon>Candidatus Zymogenus</taxon>
    </lineage>
</organism>
<proteinExistence type="predicted"/>
<evidence type="ECO:0000313" key="3">
    <source>
        <dbReference type="Proteomes" id="UP000809273"/>
    </source>
</evidence>
<accession>A0A9D8PP10</accession>